<dbReference type="Proteomes" id="UP000002301">
    <property type="component" value="Chromosome 1"/>
</dbReference>
<dbReference type="PATRIC" id="fig|439375.7.peg.1600"/>
<organism evidence="1 2">
    <name type="scientific">Brucella anthropi (strain ATCC 49188 / DSM 6882 / CCUG 24695 / JCM 21032 / LMG 3331 / NBRC 15819 / NCTC 12168 / Alc 37)</name>
    <name type="common">Ochrobactrum anthropi</name>
    <dbReference type="NCBI Taxonomy" id="439375"/>
    <lineage>
        <taxon>Bacteria</taxon>
        <taxon>Pseudomonadati</taxon>
        <taxon>Pseudomonadota</taxon>
        <taxon>Alphaproteobacteria</taxon>
        <taxon>Hyphomicrobiales</taxon>
        <taxon>Brucellaceae</taxon>
        <taxon>Brucella/Ochrobactrum group</taxon>
        <taxon>Brucella</taxon>
    </lineage>
</organism>
<proteinExistence type="predicted"/>
<gene>
    <name evidence="1" type="ordered locus">Oant_1527</name>
</gene>
<dbReference type="STRING" id="439375.Oant_1527"/>
<dbReference type="EMBL" id="CP000758">
    <property type="protein sequence ID" value="ABS14243.1"/>
    <property type="molecule type" value="Genomic_DNA"/>
</dbReference>
<reference evidence="1 2" key="1">
    <citation type="journal article" date="2011" name="J. Bacteriol.">
        <title>Genome of Ochrobactrum anthropi ATCC 49188 T, a versatile opportunistic pathogen and symbiont of several eukaryotic hosts.</title>
        <authorList>
            <person name="Chain P.S."/>
            <person name="Lang D.M."/>
            <person name="Comerci D.J."/>
            <person name="Malfatti S.A."/>
            <person name="Vergez L.M."/>
            <person name="Shin M."/>
            <person name="Ugalde R.A."/>
            <person name="Garcia E."/>
            <person name="Tolmasky M.E."/>
        </authorList>
    </citation>
    <scope>NUCLEOTIDE SEQUENCE [LARGE SCALE GENOMIC DNA]</scope>
    <source>
        <strain evidence="2">ATCC 49188 / DSM 6882 / CCUG 24695 / JCM 21032 / LMG 3331 / NBRC 15819 / NCTC 12168 / Alc 37</strain>
    </source>
</reference>
<protein>
    <submittedName>
        <fullName evidence="1">Uncharacterized protein</fullName>
    </submittedName>
</protein>
<evidence type="ECO:0000313" key="1">
    <source>
        <dbReference type="EMBL" id="ABS14243.1"/>
    </source>
</evidence>
<keyword evidence="2" id="KW-1185">Reference proteome</keyword>
<sequence length="86" mass="9352">MNTKEIFDRDKIVLDGLEDIARRYVTDEAVNAANNAAEAYSRRHMLGLVQTGKGDPDTLRHERMRYAVAAGMLLCATGLNGGNGDG</sequence>
<dbReference type="AlphaFoldDB" id="A6WZ39"/>
<name>A6WZ39_BRUA4</name>
<evidence type="ECO:0000313" key="2">
    <source>
        <dbReference type="Proteomes" id="UP000002301"/>
    </source>
</evidence>
<dbReference type="RefSeq" id="WP_012091581.1">
    <property type="nucleotide sequence ID" value="NC_009667.1"/>
</dbReference>
<dbReference type="KEGG" id="oan:Oant_1527"/>
<dbReference type="HOGENOM" id="CLU_2494834_0_0_5"/>
<accession>A6WZ39</accession>